<keyword evidence="4" id="KW-1185">Reference proteome</keyword>
<dbReference type="RefSeq" id="WP_251418425.1">
    <property type="nucleotide sequence ID" value="NZ_JAMQGM010000049.1"/>
</dbReference>
<dbReference type="InterPro" id="IPR036457">
    <property type="entry name" value="PPM-type-like_dom_sf"/>
</dbReference>
<evidence type="ECO:0000313" key="3">
    <source>
        <dbReference type="EMBL" id="MCM2579982.1"/>
    </source>
</evidence>
<protein>
    <submittedName>
        <fullName evidence="3">SpoIIE family protein phosphatase</fullName>
    </submittedName>
</protein>
<dbReference type="Gene3D" id="3.60.40.10">
    <property type="entry name" value="PPM-type phosphatase domain"/>
    <property type="match status" value="1"/>
</dbReference>
<dbReference type="Gene3D" id="3.30.450.40">
    <property type="match status" value="1"/>
</dbReference>
<dbReference type="InterPro" id="IPR001932">
    <property type="entry name" value="PPM-type_phosphatase-like_dom"/>
</dbReference>
<evidence type="ECO:0000256" key="1">
    <source>
        <dbReference type="ARBA" id="ARBA00022801"/>
    </source>
</evidence>
<dbReference type="Proteomes" id="UP001167160">
    <property type="component" value="Unassembled WGS sequence"/>
</dbReference>
<dbReference type="InterPro" id="IPR013655">
    <property type="entry name" value="PAS_fold_3"/>
</dbReference>
<dbReference type="Pfam" id="PF08447">
    <property type="entry name" value="PAS_3"/>
    <property type="match status" value="1"/>
</dbReference>
<dbReference type="Pfam" id="PF08448">
    <property type="entry name" value="PAS_4"/>
    <property type="match status" value="1"/>
</dbReference>
<dbReference type="SUPFAM" id="SSF55785">
    <property type="entry name" value="PYP-like sensor domain (PAS domain)"/>
    <property type="match status" value="2"/>
</dbReference>
<dbReference type="SMART" id="SM00086">
    <property type="entry name" value="PAC"/>
    <property type="match status" value="1"/>
</dbReference>
<dbReference type="InterPro" id="IPR013656">
    <property type="entry name" value="PAS_4"/>
</dbReference>
<reference evidence="3" key="1">
    <citation type="journal article" date="2023" name="Int. J. Syst. Evol. Microbiol.">
        <title>Streptomyces meridianus sp. nov. isolated from brackish water of the Tagus estuary in Alcochete, Portugal.</title>
        <authorList>
            <person name="Santos J.D.N."/>
            <person name="Klimek D."/>
            <person name="Calusinska M."/>
            <person name="Lobo Da Cunha A."/>
            <person name="Catita J."/>
            <person name="Goncalves H."/>
            <person name="Gonzalez I."/>
            <person name="Reyes F."/>
            <person name="Lage O.M."/>
        </authorList>
    </citation>
    <scope>NUCLEOTIDE SEQUENCE</scope>
    <source>
        <strain evidence="3">MTZ3.1</strain>
    </source>
</reference>
<dbReference type="NCBIfam" id="TIGR00229">
    <property type="entry name" value="sensory_box"/>
    <property type="match status" value="1"/>
</dbReference>
<sequence length="685" mass="73486">MEGIRAHTPTTAPDVLDPVPTPMAMTAGPDHVLTYVNRACREALGNVLGMPSRAAFSGFLRPEDLDLFDRVRATGEPATTVAAPVPAGPHRDGTQRYFNLCLSSVPLQDGGRGVLVVVMEVTEHVAAAEQVRALSDARRRALQRYRSLVTTSARMVWVTDHRGRILEGGRAWMRVTGQAREQLRGDGWLNCLHPDDRERVAEAWSRAVDEAPDLFTCGYRLRHADGTYRHYDVRAVPIREDGAVVEWVGAATDVEESWQRSRRDEFLARAAAAVAEAENVRDALATLSRMIVPALADSCGIYLVPGEAGEDIDAGASFVAERIAATADDGMPQNLPPLGEEYIAPASPIARAVRGRHPVHATFAPGAIPAAVAPPGTLPWLTLAGAHSMVLVPVLVDGAVVAVASAFVCGERDAIGPEDMDLMRELLTQAHDPLSNVLRFQRTQRVALALQHSLLSDPPRVPGLEMTARYVPSRTAAEVGGDWYDSFVLADGSVALVIGDVAGHDLDAAVTMSRMRNMLRGIAVDRQEGTGAVIRRLDTAAQLLDPDGATVTCVYCRAARAGEGSWHLRYSVAGHPPPLLITPRNGARFLTEAQSPLLGLPVPVPERSGAAEPLPPGSTLVLYTDGLVEQPREEIGRGLERLRLQAEGAAAEPLDAFCDLLLGRPGADGRDDIALIALRVPDRTG</sequence>
<dbReference type="SUPFAM" id="SSF55781">
    <property type="entry name" value="GAF domain-like"/>
    <property type="match status" value="1"/>
</dbReference>
<accession>A0ABT0XBT7</accession>
<dbReference type="Gene3D" id="3.30.450.20">
    <property type="entry name" value="PAS domain"/>
    <property type="match status" value="2"/>
</dbReference>
<feature type="domain" description="PAS" evidence="2">
    <location>
        <begin position="141"/>
        <end position="211"/>
    </location>
</feature>
<name>A0ABT0XBT7_9ACTN</name>
<keyword evidence="1" id="KW-0378">Hydrolase</keyword>
<dbReference type="InterPro" id="IPR029016">
    <property type="entry name" value="GAF-like_dom_sf"/>
</dbReference>
<gene>
    <name evidence="3" type="ORF">M1E25_21980</name>
</gene>
<dbReference type="Pfam" id="PF07228">
    <property type="entry name" value="SpoIIE"/>
    <property type="match status" value="1"/>
</dbReference>
<dbReference type="EMBL" id="JAMQGM010000049">
    <property type="protein sequence ID" value="MCM2579982.1"/>
    <property type="molecule type" value="Genomic_DNA"/>
</dbReference>
<comment type="caution">
    <text evidence="3">The sequence shown here is derived from an EMBL/GenBank/DDBJ whole genome shotgun (WGS) entry which is preliminary data.</text>
</comment>
<evidence type="ECO:0000313" key="4">
    <source>
        <dbReference type="Proteomes" id="UP001167160"/>
    </source>
</evidence>
<dbReference type="InterPro" id="IPR035965">
    <property type="entry name" value="PAS-like_dom_sf"/>
</dbReference>
<organism evidence="3 4">
    <name type="scientific">Streptomyces meridianus</name>
    <dbReference type="NCBI Taxonomy" id="2938945"/>
    <lineage>
        <taxon>Bacteria</taxon>
        <taxon>Bacillati</taxon>
        <taxon>Actinomycetota</taxon>
        <taxon>Actinomycetes</taxon>
        <taxon>Kitasatosporales</taxon>
        <taxon>Streptomycetaceae</taxon>
        <taxon>Streptomyces</taxon>
    </lineage>
</organism>
<dbReference type="PROSITE" id="PS50112">
    <property type="entry name" value="PAS"/>
    <property type="match status" value="1"/>
</dbReference>
<evidence type="ECO:0000259" key="2">
    <source>
        <dbReference type="PROSITE" id="PS50112"/>
    </source>
</evidence>
<dbReference type="InterPro" id="IPR000014">
    <property type="entry name" value="PAS"/>
</dbReference>
<dbReference type="PANTHER" id="PTHR43156">
    <property type="entry name" value="STAGE II SPORULATION PROTEIN E-RELATED"/>
    <property type="match status" value="1"/>
</dbReference>
<dbReference type="SMART" id="SM00091">
    <property type="entry name" value="PAS"/>
    <property type="match status" value="2"/>
</dbReference>
<dbReference type="InterPro" id="IPR052016">
    <property type="entry name" value="Bact_Sigma-Reg"/>
</dbReference>
<dbReference type="InterPro" id="IPR001610">
    <property type="entry name" value="PAC"/>
</dbReference>
<dbReference type="SUPFAM" id="SSF81606">
    <property type="entry name" value="PP2C-like"/>
    <property type="match status" value="1"/>
</dbReference>
<dbReference type="CDD" id="cd00130">
    <property type="entry name" value="PAS"/>
    <property type="match status" value="1"/>
</dbReference>
<proteinExistence type="predicted"/>
<dbReference type="PANTHER" id="PTHR43156:SF2">
    <property type="entry name" value="STAGE II SPORULATION PROTEIN E"/>
    <property type="match status" value="1"/>
</dbReference>
<dbReference type="SMART" id="SM00331">
    <property type="entry name" value="PP2C_SIG"/>
    <property type="match status" value="1"/>
</dbReference>